<dbReference type="Proteomes" id="UP000676336">
    <property type="component" value="Unassembled WGS sequence"/>
</dbReference>
<gene>
    <name evidence="1" type="ORF">SMN809_LOCUS77600</name>
</gene>
<comment type="caution">
    <text evidence="1">The sequence shown here is derived from an EMBL/GenBank/DDBJ whole genome shotgun (WGS) entry which is preliminary data.</text>
</comment>
<evidence type="ECO:0000313" key="1">
    <source>
        <dbReference type="EMBL" id="CAF5208403.1"/>
    </source>
</evidence>
<accession>A0A8S3J1Q9</accession>
<reference evidence="1" key="1">
    <citation type="submission" date="2021-02" db="EMBL/GenBank/DDBJ databases">
        <authorList>
            <person name="Nowell W R."/>
        </authorList>
    </citation>
    <scope>NUCLEOTIDE SEQUENCE</scope>
</reference>
<sequence length="140" mass="16187">MGNNFSFRRKQLCCSNDEYIEHMKCTNDCLALIILNDIKNERRLDMCSTLTFDQLWTISLNIHEKTNIVSCCSLNENGWLIVDVAETRLIHVTNQGYIKNTITYTPSPHYAVQFDNDTLAILTEQGINLHRIDSDGEFRL</sequence>
<name>A0A8S3J1Q9_9BILA</name>
<protein>
    <submittedName>
        <fullName evidence="1">Uncharacterized protein</fullName>
    </submittedName>
</protein>
<proteinExistence type="predicted"/>
<dbReference type="EMBL" id="CAJOBI010337759">
    <property type="protein sequence ID" value="CAF5208403.1"/>
    <property type="molecule type" value="Genomic_DNA"/>
</dbReference>
<dbReference type="AlphaFoldDB" id="A0A8S3J1Q9"/>
<organism evidence="1 2">
    <name type="scientific">Rotaria magnacalcarata</name>
    <dbReference type="NCBI Taxonomy" id="392030"/>
    <lineage>
        <taxon>Eukaryota</taxon>
        <taxon>Metazoa</taxon>
        <taxon>Spiralia</taxon>
        <taxon>Gnathifera</taxon>
        <taxon>Rotifera</taxon>
        <taxon>Eurotatoria</taxon>
        <taxon>Bdelloidea</taxon>
        <taxon>Philodinida</taxon>
        <taxon>Philodinidae</taxon>
        <taxon>Rotaria</taxon>
    </lineage>
</organism>
<evidence type="ECO:0000313" key="2">
    <source>
        <dbReference type="Proteomes" id="UP000676336"/>
    </source>
</evidence>